<accession>I0ERX8</accession>
<evidence type="ECO:0008006" key="4">
    <source>
        <dbReference type="Google" id="ProtNLM"/>
    </source>
</evidence>
<name>I0ERX8_HELCM</name>
<feature type="chain" id="PRO_5003625727" description="Outer membrane protein" evidence="1">
    <location>
        <begin position="21"/>
        <end position="242"/>
    </location>
</feature>
<dbReference type="AlphaFoldDB" id="I0ERX8"/>
<protein>
    <recommendedName>
        <fullName evidence="4">Outer membrane protein</fullName>
    </recommendedName>
</protein>
<sequence>MKAPLNVVFLLNLLCLGAMSQEITWSQFLENFKNKNEVPPTKSQIATKNQQILEDILKNSLKFYFIFGYTYSQSHYSILAQGSQTTFLSNNIGFNTASGLEHFFKNHPKLGYRLFNTYAYSHSVSLTQSQILIAQNYGGGLDLSFIFLNKKTYRLRNYLGIALEEGLLFIDTIKQATITHRNKKTFFQAPFRFGLIMDFIGYLSLQLGLEVPLVRKITYAHNNHRQDFTQLYNINFSLIASF</sequence>
<reference evidence="2 3" key="1">
    <citation type="journal article" date="2013" name="PLoS ONE">
        <title>Sequence Divergence and Conservation in Genomes ofHelicobacter cetorum Strains from a Dolphin and a Whale.</title>
        <authorList>
            <person name="Kersulyte D."/>
            <person name="Rossi M."/>
            <person name="Berg D.E."/>
        </authorList>
    </citation>
    <scope>NUCLEOTIDE SEQUENCE [LARGE SCALE GENOMIC DNA]</scope>
    <source>
        <strain evidence="2 3">MIT 99-5656</strain>
    </source>
</reference>
<dbReference type="HOGENOM" id="CLU_1097413_0_0_7"/>
<organism evidence="2 3">
    <name type="scientific">Helicobacter cetorum (strain ATCC BAA-540 / CCUG 52418 / MIT 99-5656)</name>
    <dbReference type="NCBI Taxonomy" id="1163745"/>
    <lineage>
        <taxon>Bacteria</taxon>
        <taxon>Pseudomonadati</taxon>
        <taxon>Campylobacterota</taxon>
        <taxon>Epsilonproteobacteria</taxon>
        <taxon>Campylobacterales</taxon>
        <taxon>Helicobacteraceae</taxon>
        <taxon>Helicobacter</taxon>
    </lineage>
</organism>
<keyword evidence="1" id="KW-0732">Signal</keyword>
<dbReference type="Pfam" id="PF01856">
    <property type="entry name" value="HP_OMP"/>
    <property type="match status" value="1"/>
</dbReference>
<feature type="signal peptide" evidence="1">
    <location>
        <begin position="1"/>
        <end position="20"/>
    </location>
</feature>
<keyword evidence="3" id="KW-1185">Reference proteome</keyword>
<evidence type="ECO:0000313" key="3">
    <source>
        <dbReference type="Proteomes" id="UP000005013"/>
    </source>
</evidence>
<dbReference type="PATRIC" id="fig|1163745.3.peg.724"/>
<dbReference type="EMBL" id="CP003481">
    <property type="protein sequence ID" value="AFI05697.1"/>
    <property type="molecule type" value="Genomic_DNA"/>
</dbReference>
<dbReference type="Proteomes" id="UP000005013">
    <property type="component" value="Chromosome"/>
</dbReference>
<dbReference type="STRING" id="1163745.HCD_03405"/>
<dbReference type="KEGG" id="hcm:HCD_03405"/>
<evidence type="ECO:0000256" key="1">
    <source>
        <dbReference type="SAM" id="SignalP"/>
    </source>
</evidence>
<gene>
    <name evidence="2" type="ordered locus">HCD_03405</name>
</gene>
<dbReference type="RefSeq" id="WP_014659206.1">
    <property type="nucleotide sequence ID" value="NC_017735.1"/>
</dbReference>
<evidence type="ECO:0000313" key="2">
    <source>
        <dbReference type="EMBL" id="AFI05697.1"/>
    </source>
</evidence>
<proteinExistence type="predicted"/>
<dbReference type="InterPro" id="IPR002718">
    <property type="entry name" value="OMP_Helicobacter"/>
</dbReference>